<proteinExistence type="predicted"/>
<reference evidence="1 2" key="1">
    <citation type="submission" date="2018-06" db="EMBL/GenBank/DDBJ databases">
        <title>Genome conservation of Clostridium tetani.</title>
        <authorList>
            <person name="Bruggemann H."/>
            <person name="Popoff M.R."/>
        </authorList>
    </citation>
    <scope>NUCLEOTIDE SEQUENCE [LARGE SCALE GENOMIC DNA]</scope>
    <source>
        <strain evidence="1 2">2017.061</strain>
    </source>
</reference>
<evidence type="ECO:0000313" key="2">
    <source>
        <dbReference type="Proteomes" id="UP000290921"/>
    </source>
</evidence>
<dbReference type="Pfam" id="PF20505">
    <property type="entry name" value="DUF6731"/>
    <property type="match status" value="1"/>
</dbReference>
<gene>
    <name evidence="1" type="ORF">DP130_01750</name>
</gene>
<name>A0A4Q0VEQ1_CLOTA</name>
<accession>A0A4Q0VEQ1</accession>
<protein>
    <submittedName>
        <fullName evidence="1">Uncharacterized protein</fullName>
    </submittedName>
</protein>
<dbReference type="Proteomes" id="UP000290921">
    <property type="component" value="Unassembled WGS sequence"/>
</dbReference>
<evidence type="ECO:0000313" key="1">
    <source>
        <dbReference type="EMBL" id="RXI50714.1"/>
    </source>
</evidence>
<dbReference type="EMBL" id="QMAP01000001">
    <property type="protein sequence ID" value="RXI50714.1"/>
    <property type="molecule type" value="Genomic_DNA"/>
</dbReference>
<dbReference type="RefSeq" id="WP_129029711.1">
    <property type="nucleotide sequence ID" value="NZ_AP026806.1"/>
</dbReference>
<sequence>MTKEARKYKEFNVDYLAILKSDTDGKRCPFDLEPYIKICQQKEVSKRVVKYNGEIARLQQIVKIDNKLLMDNLEKEKDLWRLDFIRIKTFSMSGVADEDGKYDEYYLAERLNDKQYLADPTTCIYDNNLKILIVARNRDGVLPSGILEFFKKITKENSLLYGILPTKTTFSKANSNIYRTLAIGINDIDKLDSRAENFLKKRCKSVFGAIKSLAPFGNANLRLSLSMGDRPRKYGMKSQKINEELQALIESDINNISKLNVSSRANEDTNIEEIDLLQDKIHDKFKLGYSRKDLITHDKLYNGLLNSFNKMYKLVHQSKG</sequence>
<dbReference type="InterPro" id="IPR046618">
    <property type="entry name" value="DUF6731"/>
</dbReference>
<comment type="caution">
    <text evidence="1">The sequence shown here is derived from an EMBL/GenBank/DDBJ whole genome shotgun (WGS) entry which is preliminary data.</text>
</comment>
<organism evidence="1 2">
    <name type="scientific">Clostridium tetani</name>
    <dbReference type="NCBI Taxonomy" id="1513"/>
    <lineage>
        <taxon>Bacteria</taxon>
        <taxon>Bacillati</taxon>
        <taxon>Bacillota</taxon>
        <taxon>Clostridia</taxon>
        <taxon>Eubacteriales</taxon>
        <taxon>Clostridiaceae</taxon>
        <taxon>Clostridium</taxon>
    </lineage>
</organism>
<dbReference type="AlphaFoldDB" id="A0A4Q0VEQ1"/>